<sequence length="284" mass="29990">MTQQDPWTSFWREAQPHGCTTGFPPAAQALLADRWRQLFAAAPRPVLDIACGRGALWHHAGTPTHDWLGIDLATIIAAPFPFQSGLDAAALPFPDKAFALVVSQFGLEYAGLPAAIAEAARVCNARLVALVHATEGAPCEQAREQLAQIDWLEAQALAPRLHRHFSNATETTAADIDALLAAIVARADEDANNSLLEAVWRGTMATQQDPHGPTSAVDALAAGLAGHRVRLAAMLAAAPDAAATQAAADQLHTSGFSARIEDASLAADTGTLLIGRWLIADRIK</sequence>
<dbReference type="AlphaFoldDB" id="A0A841LI25"/>
<dbReference type="SUPFAM" id="SSF53335">
    <property type="entry name" value="S-adenosyl-L-methionine-dependent methyltransferases"/>
    <property type="match status" value="1"/>
</dbReference>
<dbReference type="Pfam" id="PF08241">
    <property type="entry name" value="Methyltransf_11"/>
    <property type="match status" value="1"/>
</dbReference>
<dbReference type="EMBL" id="JACIIV010000025">
    <property type="protein sequence ID" value="MBB6228852.1"/>
    <property type="molecule type" value="Genomic_DNA"/>
</dbReference>
<evidence type="ECO:0000259" key="1">
    <source>
        <dbReference type="Pfam" id="PF08241"/>
    </source>
</evidence>
<proteinExistence type="predicted"/>
<reference evidence="2 3" key="1">
    <citation type="submission" date="2020-08" db="EMBL/GenBank/DDBJ databases">
        <title>Genomic Encyclopedia of Type Strains, Phase IV (KMG-IV): sequencing the most valuable type-strain genomes for metagenomic binning, comparative biology and taxonomic classification.</title>
        <authorList>
            <person name="Goeker M."/>
        </authorList>
    </citation>
    <scope>NUCLEOTIDE SEQUENCE [LARGE SCALE GENOMIC DNA]</scope>
    <source>
        <strain evidence="2 3">DSM 102189</strain>
    </source>
</reference>
<protein>
    <submittedName>
        <fullName evidence="2">SAM-dependent methyltransferase</fullName>
    </submittedName>
</protein>
<keyword evidence="2" id="KW-0808">Transferase</keyword>
<dbReference type="Gene3D" id="3.40.50.150">
    <property type="entry name" value="Vaccinia Virus protein VP39"/>
    <property type="match status" value="1"/>
</dbReference>
<dbReference type="GO" id="GO:0008757">
    <property type="term" value="F:S-adenosylmethionine-dependent methyltransferase activity"/>
    <property type="evidence" value="ECO:0007669"/>
    <property type="project" value="InterPro"/>
</dbReference>
<name>A0A841LI25_9SPHN</name>
<accession>A0A841LI25</accession>
<organism evidence="2 3">
    <name type="scientific">Polymorphobacter multimanifer</name>
    <dbReference type="NCBI Taxonomy" id="1070431"/>
    <lineage>
        <taxon>Bacteria</taxon>
        <taxon>Pseudomonadati</taxon>
        <taxon>Pseudomonadota</taxon>
        <taxon>Alphaproteobacteria</taxon>
        <taxon>Sphingomonadales</taxon>
        <taxon>Sphingosinicellaceae</taxon>
        <taxon>Polymorphobacter</taxon>
    </lineage>
</organism>
<gene>
    <name evidence="2" type="ORF">FHS79_003044</name>
</gene>
<dbReference type="GO" id="GO:0032259">
    <property type="term" value="P:methylation"/>
    <property type="evidence" value="ECO:0007669"/>
    <property type="project" value="UniProtKB-KW"/>
</dbReference>
<evidence type="ECO:0000313" key="2">
    <source>
        <dbReference type="EMBL" id="MBB6228852.1"/>
    </source>
</evidence>
<dbReference type="Proteomes" id="UP000538147">
    <property type="component" value="Unassembled WGS sequence"/>
</dbReference>
<comment type="caution">
    <text evidence="2">The sequence shown here is derived from an EMBL/GenBank/DDBJ whole genome shotgun (WGS) entry which is preliminary data.</text>
</comment>
<dbReference type="RefSeq" id="WP_184201953.1">
    <property type="nucleotide sequence ID" value="NZ_BMOX01000078.1"/>
</dbReference>
<keyword evidence="2" id="KW-0489">Methyltransferase</keyword>
<dbReference type="InterPro" id="IPR013216">
    <property type="entry name" value="Methyltransf_11"/>
</dbReference>
<evidence type="ECO:0000313" key="3">
    <source>
        <dbReference type="Proteomes" id="UP000538147"/>
    </source>
</evidence>
<feature type="domain" description="Methyltransferase type 11" evidence="1">
    <location>
        <begin position="47"/>
        <end position="123"/>
    </location>
</feature>
<keyword evidence="3" id="KW-1185">Reference proteome</keyword>
<dbReference type="InterPro" id="IPR029063">
    <property type="entry name" value="SAM-dependent_MTases_sf"/>
</dbReference>